<comment type="similarity">
    <text evidence="5">Belongs to the glycosyltransferase 26 family. TagA/TarA subfamily.</text>
</comment>
<comment type="catalytic activity">
    <reaction evidence="5">
        <text>UDP-N-acetyl-alpha-D-mannosamine + N-acetyl-alpha-D-glucosaminyl-di-trans,octa-cis-undecaprenyl diphosphate = N-acetyl-beta-D-mannosaminyl-(1-&gt;4)-N-acetyl-alpha-D-glucosaminyl di-trans,octa-cis-undecaprenyl diphosphate + UDP + H(+)</text>
        <dbReference type="Rhea" id="RHEA:16053"/>
        <dbReference type="ChEBI" id="CHEBI:15378"/>
        <dbReference type="ChEBI" id="CHEBI:58223"/>
        <dbReference type="ChEBI" id="CHEBI:62959"/>
        <dbReference type="ChEBI" id="CHEBI:68623"/>
        <dbReference type="ChEBI" id="CHEBI:132210"/>
        <dbReference type="EC" id="2.4.1.187"/>
    </reaction>
</comment>
<comment type="function">
    <text evidence="5">Catalyzes the conversion of GlcNAc-PP-undecaprenol into ManNAc-GlcNAc-PP-undecaprenol, the first committed lipid intermediate in the de novo synthesis of teichoic acid.</text>
</comment>
<dbReference type="EC" id="2.4.1.187" evidence="5"/>
<dbReference type="Pfam" id="PF03808">
    <property type="entry name" value="Glyco_tran_WecG"/>
    <property type="match status" value="1"/>
</dbReference>
<dbReference type="CDD" id="cd06533">
    <property type="entry name" value="Glyco_transf_WecG_TagA"/>
    <property type="match status" value="1"/>
</dbReference>
<evidence type="ECO:0000256" key="5">
    <source>
        <dbReference type="HAMAP-Rule" id="MF_02070"/>
    </source>
</evidence>
<keyword evidence="1 5" id="KW-0328">Glycosyltransferase</keyword>
<evidence type="ECO:0000256" key="4">
    <source>
        <dbReference type="ARBA" id="ARBA00023316"/>
    </source>
</evidence>
<keyword evidence="2 5" id="KW-0808">Transferase</keyword>
<accession>A0A372LDE6</accession>
<keyword evidence="4 5" id="KW-0961">Cell wall biogenesis/degradation</keyword>
<reference evidence="6 7" key="1">
    <citation type="submission" date="2018-08" db="EMBL/GenBank/DDBJ databases">
        <title>Bacillus chawlae sp. nov., Bacillus glennii sp. nov., and Bacillus saganii sp. nov. Isolated from the Vehicle Assembly Building at Kennedy Space Center where the Viking Spacecraft were Assembled.</title>
        <authorList>
            <person name="Seuylemezian A."/>
            <person name="Vaishampayan P."/>
        </authorList>
    </citation>
    <scope>NUCLEOTIDE SEQUENCE [LARGE SCALE GENOMIC DNA]</scope>
    <source>
        <strain evidence="6 7">V44-8</strain>
    </source>
</reference>
<evidence type="ECO:0000313" key="7">
    <source>
        <dbReference type="Proteomes" id="UP000262939"/>
    </source>
</evidence>
<keyword evidence="3 5" id="KW-0777">Teichoic acid biosynthesis</keyword>
<name>A0A372LDE6_9BACI</name>
<comment type="pathway">
    <text evidence="5">Cell wall biogenesis; teichoic acid biosynthesis.</text>
</comment>
<dbReference type="EMBL" id="QVTD01000005">
    <property type="protein sequence ID" value="RFU63961.1"/>
    <property type="molecule type" value="Genomic_DNA"/>
</dbReference>
<dbReference type="InterPro" id="IPR034714">
    <property type="entry name" value="TagA_TarA"/>
</dbReference>
<dbReference type="PANTHER" id="PTHR34136">
    <property type="match status" value="1"/>
</dbReference>
<gene>
    <name evidence="6" type="ORF">D0466_10970</name>
</gene>
<organism evidence="6 7">
    <name type="scientific">Peribacillus glennii</name>
    <dbReference type="NCBI Taxonomy" id="2303991"/>
    <lineage>
        <taxon>Bacteria</taxon>
        <taxon>Bacillati</taxon>
        <taxon>Bacillota</taxon>
        <taxon>Bacilli</taxon>
        <taxon>Bacillales</taxon>
        <taxon>Bacillaceae</taxon>
        <taxon>Peribacillus</taxon>
    </lineage>
</organism>
<dbReference type="HAMAP" id="MF_02070">
    <property type="entry name" value="TagA_TarA"/>
    <property type="match status" value="1"/>
</dbReference>
<dbReference type="Proteomes" id="UP000262939">
    <property type="component" value="Unassembled WGS sequence"/>
</dbReference>
<dbReference type="PANTHER" id="PTHR34136:SF1">
    <property type="entry name" value="UDP-N-ACETYL-D-MANNOSAMINURONIC ACID TRANSFERASE"/>
    <property type="match status" value="1"/>
</dbReference>
<dbReference type="RefSeq" id="WP_117322597.1">
    <property type="nucleotide sequence ID" value="NZ_QVTD01000005.1"/>
</dbReference>
<dbReference type="UniPathway" id="UPA00632"/>
<dbReference type="InterPro" id="IPR004629">
    <property type="entry name" value="WecG_TagA_CpsF"/>
</dbReference>
<dbReference type="GO" id="GO:0019350">
    <property type="term" value="P:teichoic acid biosynthetic process"/>
    <property type="evidence" value="ECO:0007669"/>
    <property type="project" value="UniProtKB-UniRule"/>
</dbReference>
<evidence type="ECO:0000256" key="1">
    <source>
        <dbReference type="ARBA" id="ARBA00022676"/>
    </source>
</evidence>
<sequence length="245" mass="28003">MKIDKIDIMGIPFANVTRKALVEEIMRERLQDGKKTYIVTANPEIVEHASKDTDYRNIICSSDFVIPDGIGVIYASKVLNTPLEERIAGFDLMTELLGMANAKRYKVFLLGAEESVVQLAAENVEKQYKHIDLAGYHHGFIDIEDEALPKQISKFKPDIVFIALGFPKQDQWINKHLHLFDKGIFMGVGGSFDVLAGKVNRAPAVWQKANLEWLYRLIQEPRRWRRMSALPLFMLKVMKKRVTGK</sequence>
<keyword evidence="7" id="KW-1185">Reference proteome</keyword>
<dbReference type="GO" id="GO:0071555">
    <property type="term" value="P:cell wall organization"/>
    <property type="evidence" value="ECO:0007669"/>
    <property type="project" value="UniProtKB-KW"/>
</dbReference>
<dbReference type="AlphaFoldDB" id="A0A372LDE6"/>
<dbReference type="OrthoDB" id="9771846at2"/>
<dbReference type="GO" id="GO:0047244">
    <property type="term" value="F:N-acetylglucosaminyldiphosphoundecaprenol N-acetyl-beta-D-mannosaminyltransferase activity"/>
    <property type="evidence" value="ECO:0007669"/>
    <property type="project" value="UniProtKB-UniRule"/>
</dbReference>
<proteinExistence type="inferred from homology"/>
<evidence type="ECO:0000256" key="3">
    <source>
        <dbReference type="ARBA" id="ARBA00022944"/>
    </source>
</evidence>
<protein>
    <recommendedName>
        <fullName evidence="5">N-acetylglucosaminyldiphosphoundecaprenol N-acetyl-beta-D-mannosaminyltransferase</fullName>
        <ecNumber evidence="5">2.4.1.187</ecNumber>
    </recommendedName>
    <alternativeName>
        <fullName evidence="5">N-acetylmannosaminyltransferase</fullName>
    </alternativeName>
    <alternativeName>
        <fullName evidence="5">UDP-N-acetylmannosamine transferase</fullName>
    </alternativeName>
    <alternativeName>
        <fullName evidence="5">UDP-N-acetylmannosamine:N-acetylglucosaminyl pyrophosphorylundecaprenol N-acetylmannosaminyltransferase</fullName>
    </alternativeName>
</protein>
<evidence type="ECO:0000256" key="2">
    <source>
        <dbReference type="ARBA" id="ARBA00022679"/>
    </source>
</evidence>
<dbReference type="NCBIfam" id="TIGR00696">
    <property type="entry name" value="wecG_tagA_cpsF"/>
    <property type="match status" value="1"/>
</dbReference>
<evidence type="ECO:0000313" key="6">
    <source>
        <dbReference type="EMBL" id="RFU63961.1"/>
    </source>
</evidence>
<comment type="caution">
    <text evidence="6">The sequence shown here is derived from an EMBL/GenBank/DDBJ whole genome shotgun (WGS) entry which is preliminary data.</text>
</comment>